<protein>
    <recommendedName>
        <fullName evidence="4">Secreted protein</fullName>
    </recommendedName>
</protein>
<name>A0AAD6WUB0_9AGAR</name>
<keyword evidence="3" id="KW-1185">Reference proteome</keyword>
<proteinExistence type="predicted"/>
<feature type="signal peptide" evidence="1">
    <location>
        <begin position="1"/>
        <end position="25"/>
    </location>
</feature>
<evidence type="ECO:0000313" key="2">
    <source>
        <dbReference type="EMBL" id="KAJ7027578.1"/>
    </source>
</evidence>
<feature type="non-terminal residue" evidence="2">
    <location>
        <position position="1"/>
    </location>
</feature>
<evidence type="ECO:0008006" key="4">
    <source>
        <dbReference type="Google" id="ProtNLM"/>
    </source>
</evidence>
<sequence length="75" mass="8082">TRSFAFVLAFLSFQLHFSSFNGALCVPSKSHLVFLSSSRYPASSTDCPSHINAFKTCASPLTAITPPSHKMSSLT</sequence>
<accession>A0AAD6WUB0</accession>
<keyword evidence="1" id="KW-0732">Signal</keyword>
<dbReference type="AlphaFoldDB" id="A0AAD6WUB0"/>
<comment type="caution">
    <text evidence="2">The sequence shown here is derived from an EMBL/GenBank/DDBJ whole genome shotgun (WGS) entry which is preliminary data.</text>
</comment>
<evidence type="ECO:0000313" key="3">
    <source>
        <dbReference type="Proteomes" id="UP001218188"/>
    </source>
</evidence>
<evidence type="ECO:0000256" key="1">
    <source>
        <dbReference type="SAM" id="SignalP"/>
    </source>
</evidence>
<dbReference type="Proteomes" id="UP001218188">
    <property type="component" value="Unassembled WGS sequence"/>
</dbReference>
<dbReference type="EMBL" id="JARJCM010000122">
    <property type="protein sequence ID" value="KAJ7027578.1"/>
    <property type="molecule type" value="Genomic_DNA"/>
</dbReference>
<organism evidence="2 3">
    <name type="scientific">Mycena alexandri</name>
    <dbReference type="NCBI Taxonomy" id="1745969"/>
    <lineage>
        <taxon>Eukaryota</taxon>
        <taxon>Fungi</taxon>
        <taxon>Dikarya</taxon>
        <taxon>Basidiomycota</taxon>
        <taxon>Agaricomycotina</taxon>
        <taxon>Agaricomycetes</taxon>
        <taxon>Agaricomycetidae</taxon>
        <taxon>Agaricales</taxon>
        <taxon>Marasmiineae</taxon>
        <taxon>Mycenaceae</taxon>
        <taxon>Mycena</taxon>
    </lineage>
</organism>
<feature type="non-terminal residue" evidence="2">
    <location>
        <position position="75"/>
    </location>
</feature>
<reference evidence="2" key="1">
    <citation type="submission" date="2023-03" db="EMBL/GenBank/DDBJ databases">
        <title>Massive genome expansion in bonnet fungi (Mycena s.s.) driven by repeated elements and novel gene families across ecological guilds.</title>
        <authorList>
            <consortium name="Lawrence Berkeley National Laboratory"/>
            <person name="Harder C.B."/>
            <person name="Miyauchi S."/>
            <person name="Viragh M."/>
            <person name="Kuo A."/>
            <person name="Thoen E."/>
            <person name="Andreopoulos B."/>
            <person name="Lu D."/>
            <person name="Skrede I."/>
            <person name="Drula E."/>
            <person name="Henrissat B."/>
            <person name="Morin E."/>
            <person name="Kohler A."/>
            <person name="Barry K."/>
            <person name="LaButti K."/>
            <person name="Morin E."/>
            <person name="Salamov A."/>
            <person name="Lipzen A."/>
            <person name="Mereny Z."/>
            <person name="Hegedus B."/>
            <person name="Baldrian P."/>
            <person name="Stursova M."/>
            <person name="Weitz H."/>
            <person name="Taylor A."/>
            <person name="Grigoriev I.V."/>
            <person name="Nagy L.G."/>
            <person name="Martin F."/>
            <person name="Kauserud H."/>
        </authorList>
    </citation>
    <scope>NUCLEOTIDE SEQUENCE</scope>
    <source>
        <strain evidence="2">CBHHK200</strain>
    </source>
</reference>
<gene>
    <name evidence="2" type="ORF">C8F04DRAFT_1122039</name>
</gene>
<feature type="chain" id="PRO_5041928825" description="Secreted protein" evidence="1">
    <location>
        <begin position="26"/>
        <end position="75"/>
    </location>
</feature>